<proteinExistence type="predicted"/>
<dbReference type="Proteomes" id="UP001431656">
    <property type="component" value="Chromosome"/>
</dbReference>
<evidence type="ECO:0000313" key="3">
    <source>
        <dbReference type="EMBL" id="BEH03285.1"/>
    </source>
</evidence>
<feature type="compositionally biased region" description="Polar residues" evidence="1">
    <location>
        <begin position="23"/>
        <end position="59"/>
    </location>
</feature>
<accession>A0AAN0KJH3</accession>
<name>A0AAN0KJH3_9ACTN</name>
<feature type="transmembrane region" description="Helical" evidence="2">
    <location>
        <begin position="106"/>
        <end position="126"/>
    </location>
</feature>
<evidence type="ECO:0000256" key="1">
    <source>
        <dbReference type="SAM" id="MobiDB-lite"/>
    </source>
</evidence>
<dbReference type="KEGG" id="broo:brsh051_25660"/>
<feature type="compositionally biased region" description="Polar residues" evidence="1">
    <location>
        <begin position="75"/>
        <end position="90"/>
    </location>
</feature>
<evidence type="ECO:0000313" key="4">
    <source>
        <dbReference type="Proteomes" id="UP001431656"/>
    </source>
</evidence>
<reference evidence="3" key="1">
    <citation type="journal article" date="2024" name="Int. J. Syst. Evol. Microbiol.">
        <title>Brooklawnia propionicigenes sp. nov., a facultatively anaerobic, propionate-producing bacterium isolated from a methanogenic reactor treating waste from cattle farms.</title>
        <authorList>
            <person name="Akita Y."/>
            <person name="Ueki A."/>
            <person name="Tonouchi A."/>
            <person name="Sugawara Y."/>
            <person name="Honma S."/>
            <person name="Kaku N."/>
            <person name="Ueki K."/>
        </authorList>
    </citation>
    <scope>NUCLEOTIDE SEQUENCE</scope>
    <source>
        <strain evidence="3">SH051</strain>
    </source>
</reference>
<sequence>MTFSATLGGTMSTPSQPPRSSDPHTPSQGDSAWGQQNSAWGQGNSAWRQPSGAWNQAPAQSGPRRQAVDAPPQASDDSQPAEQAAQTTVRQPAISIEQFKPRRNRLAPLVLAVVAVVAFAGIWWLAIRPSPEVTPGASPTPTVVRSAPSVPPAGEFANSTPFSSNGLTGTFTINDSWWDDDSTLSVNVTVQVDTGVLRYRFLVMDMASGDIQVMHAGPAPDGLAEGTLSAGESVTGVVQVTKERGDTQIVLSESTGNNVTMLAVKG</sequence>
<dbReference type="EMBL" id="AP028056">
    <property type="protein sequence ID" value="BEH03285.1"/>
    <property type="molecule type" value="Genomic_DNA"/>
</dbReference>
<keyword evidence="2" id="KW-0472">Membrane</keyword>
<keyword evidence="2" id="KW-0812">Transmembrane</keyword>
<organism evidence="3 4">
    <name type="scientific">Brooklawnia propionicigenes</name>
    <dbReference type="NCBI Taxonomy" id="3041175"/>
    <lineage>
        <taxon>Bacteria</taxon>
        <taxon>Bacillati</taxon>
        <taxon>Actinomycetota</taxon>
        <taxon>Actinomycetes</taxon>
        <taxon>Propionibacteriales</taxon>
        <taxon>Propionibacteriaceae</taxon>
        <taxon>Brooklawnia</taxon>
    </lineage>
</organism>
<keyword evidence="2" id="KW-1133">Transmembrane helix</keyword>
<feature type="compositionally biased region" description="Polar residues" evidence="1">
    <location>
        <begin position="1"/>
        <end position="14"/>
    </location>
</feature>
<evidence type="ECO:0000256" key="2">
    <source>
        <dbReference type="SAM" id="Phobius"/>
    </source>
</evidence>
<dbReference type="AlphaFoldDB" id="A0AAN0KJH3"/>
<protein>
    <submittedName>
        <fullName evidence="3">Uncharacterized protein</fullName>
    </submittedName>
</protein>
<keyword evidence="4" id="KW-1185">Reference proteome</keyword>
<feature type="region of interest" description="Disordered" evidence="1">
    <location>
        <begin position="1"/>
        <end position="90"/>
    </location>
</feature>
<gene>
    <name evidence="3" type="ORF">brsh051_25660</name>
</gene>